<comment type="caution">
    <text evidence="3">The sequence shown here is derived from an EMBL/GenBank/DDBJ whole genome shotgun (WGS) entry which is preliminary data.</text>
</comment>
<reference evidence="3 4" key="1">
    <citation type="submission" date="2018-10" db="EMBL/GenBank/DDBJ databases">
        <title>Paraburkholderia sp. 7MK8-2, isolated from soil.</title>
        <authorList>
            <person name="Gao Z.-H."/>
            <person name="Qiu L.-H."/>
        </authorList>
    </citation>
    <scope>NUCLEOTIDE SEQUENCE [LARGE SCALE GENOMIC DNA]</scope>
    <source>
        <strain evidence="3 4">7MK8-2</strain>
    </source>
</reference>
<protein>
    <submittedName>
        <fullName evidence="3">Arylamine N-acetyltransferase</fullName>
    </submittedName>
</protein>
<evidence type="ECO:0000256" key="1">
    <source>
        <dbReference type="ARBA" id="ARBA00006547"/>
    </source>
</evidence>
<dbReference type="PRINTS" id="PR01543">
    <property type="entry name" value="ANATRNSFRASE"/>
</dbReference>
<sequence length="297" mass="33215">MADAIHDVGAHGRAPAMQRGLSHGGRRGVCTIADQKRWNEKVSTRMNIEAYLARINFHSTPEPNKSGLSALQYAHMLSVPFENLDVHLGRKIVLDEAQLFDKIVERRRGGFCYELNSLFASLLTQLGFQVTLIAAQVFQDDGTIGPPFDHLALLVAVGNEQYLVDVGFGDSSTMPLRLSERGEQASGRGVYQICADTNGLTLMKRTAAEPHSMQPLYRFSTTPRQLAEFNEMCIYHQTSERSHFTKKEICSRVTPSGRITISGTQLIETTGESRQVTELRTPEERQHALMQHFAIRL</sequence>
<dbReference type="EMBL" id="RBZV01000004">
    <property type="protein sequence ID" value="RKP48214.1"/>
    <property type="molecule type" value="Genomic_DNA"/>
</dbReference>
<proteinExistence type="inferred from homology"/>
<accession>A0A494XJF2</accession>
<dbReference type="OrthoDB" id="7181050at2"/>
<dbReference type="SUPFAM" id="SSF54001">
    <property type="entry name" value="Cysteine proteinases"/>
    <property type="match status" value="1"/>
</dbReference>
<gene>
    <name evidence="3" type="ORF">D7S89_12835</name>
</gene>
<dbReference type="InterPro" id="IPR001447">
    <property type="entry name" value="Arylamine_N-AcTrfase"/>
</dbReference>
<evidence type="ECO:0000256" key="2">
    <source>
        <dbReference type="RuleBase" id="RU003452"/>
    </source>
</evidence>
<name>A0A494XJF2_9BURK</name>
<comment type="similarity">
    <text evidence="1 2">Belongs to the arylamine N-acetyltransferase family.</text>
</comment>
<dbReference type="Proteomes" id="UP000280434">
    <property type="component" value="Unassembled WGS sequence"/>
</dbReference>
<dbReference type="GO" id="GO:0016407">
    <property type="term" value="F:acetyltransferase activity"/>
    <property type="evidence" value="ECO:0007669"/>
    <property type="project" value="InterPro"/>
</dbReference>
<dbReference type="InterPro" id="IPR038765">
    <property type="entry name" value="Papain-like_cys_pep_sf"/>
</dbReference>
<dbReference type="AlphaFoldDB" id="A0A494XJF2"/>
<dbReference type="Pfam" id="PF00797">
    <property type="entry name" value="Acetyltransf_2"/>
    <property type="match status" value="1"/>
</dbReference>
<evidence type="ECO:0000313" key="4">
    <source>
        <dbReference type="Proteomes" id="UP000280434"/>
    </source>
</evidence>
<dbReference type="Gene3D" id="3.30.2140.10">
    <property type="entry name" value="Arylamine N-acetyltransferase"/>
    <property type="match status" value="1"/>
</dbReference>
<keyword evidence="3" id="KW-0808">Transferase</keyword>
<dbReference type="Gene3D" id="2.40.128.150">
    <property type="entry name" value="Cysteine proteinases"/>
    <property type="match status" value="1"/>
</dbReference>
<organism evidence="3 4">
    <name type="scientific">Trinickia fusca</name>
    <dbReference type="NCBI Taxonomy" id="2419777"/>
    <lineage>
        <taxon>Bacteria</taxon>
        <taxon>Pseudomonadati</taxon>
        <taxon>Pseudomonadota</taxon>
        <taxon>Betaproteobacteria</taxon>
        <taxon>Burkholderiales</taxon>
        <taxon>Burkholderiaceae</taxon>
        <taxon>Trinickia</taxon>
    </lineage>
</organism>
<dbReference type="PANTHER" id="PTHR11786:SF0">
    <property type="entry name" value="ARYLAMINE N-ACETYLTRANSFERASE 4-RELATED"/>
    <property type="match status" value="1"/>
</dbReference>
<dbReference type="PANTHER" id="PTHR11786">
    <property type="entry name" value="N-HYDROXYARYLAMINE O-ACETYLTRANSFERASE"/>
    <property type="match status" value="1"/>
</dbReference>
<dbReference type="RefSeq" id="WP_121278065.1">
    <property type="nucleotide sequence ID" value="NZ_RBZV01000004.1"/>
</dbReference>
<evidence type="ECO:0000313" key="3">
    <source>
        <dbReference type="EMBL" id="RKP48214.1"/>
    </source>
</evidence>
<keyword evidence="4" id="KW-1185">Reference proteome</keyword>